<reference evidence="2" key="1">
    <citation type="submission" date="2021-01" db="EMBL/GenBank/DDBJ databases">
        <authorList>
            <person name="Corre E."/>
            <person name="Pelletier E."/>
            <person name="Niang G."/>
            <person name="Scheremetjew M."/>
            <person name="Finn R."/>
            <person name="Kale V."/>
            <person name="Holt S."/>
            <person name="Cochrane G."/>
            <person name="Meng A."/>
            <person name="Brown T."/>
            <person name="Cohen L."/>
        </authorList>
    </citation>
    <scope>NUCLEOTIDE SEQUENCE</scope>
    <source>
        <strain evidence="2">UTEX LB 2760</strain>
    </source>
</reference>
<dbReference type="AlphaFoldDB" id="A0A7S0BC51"/>
<sequence>MTSKKLEPLKVKWRPKEQKANSSSQEGGFSRLRNYRLLGDKHPDFDEELGVYSVRKDGVFLVAVEVTDRTTTKKMTRGGKVKMDGLVLSVETVGDDEEDEFHDLGSSGSGSLYHLTRGSKLSLMSSERVKKKLTVRIEAVQRKKKIVEADDSIDRKKRKKMIKSKDNEKESPDDEDWEKGFDSESDV</sequence>
<accession>A0A7S0BC51</accession>
<protein>
    <submittedName>
        <fullName evidence="2">Uncharacterized protein</fullName>
    </submittedName>
</protein>
<feature type="region of interest" description="Disordered" evidence="1">
    <location>
        <begin position="1"/>
        <end position="28"/>
    </location>
</feature>
<evidence type="ECO:0000256" key="1">
    <source>
        <dbReference type="SAM" id="MobiDB-lite"/>
    </source>
</evidence>
<gene>
    <name evidence="2" type="ORF">RMAR0315_LOCUS179</name>
</gene>
<feature type="compositionally biased region" description="Basic and acidic residues" evidence="1">
    <location>
        <begin position="1"/>
        <end position="19"/>
    </location>
</feature>
<evidence type="ECO:0000313" key="2">
    <source>
        <dbReference type="EMBL" id="CAD8389574.1"/>
    </source>
</evidence>
<dbReference type="EMBL" id="HBEK01000307">
    <property type="protein sequence ID" value="CAD8389574.1"/>
    <property type="molecule type" value="Transcribed_RNA"/>
</dbReference>
<feature type="compositionally biased region" description="Basic and acidic residues" evidence="1">
    <location>
        <begin position="178"/>
        <end position="187"/>
    </location>
</feature>
<organism evidence="2">
    <name type="scientific">Rhodosorus marinus</name>
    <dbReference type="NCBI Taxonomy" id="101924"/>
    <lineage>
        <taxon>Eukaryota</taxon>
        <taxon>Rhodophyta</taxon>
        <taxon>Stylonematophyceae</taxon>
        <taxon>Stylonematales</taxon>
        <taxon>Stylonemataceae</taxon>
        <taxon>Rhodosorus</taxon>
    </lineage>
</organism>
<name>A0A7S0BC51_9RHOD</name>
<proteinExistence type="predicted"/>
<feature type="region of interest" description="Disordered" evidence="1">
    <location>
        <begin position="154"/>
        <end position="187"/>
    </location>
</feature>